<keyword evidence="3" id="KW-0808">Transferase</keyword>
<dbReference type="Proteomes" id="UP000232638">
    <property type="component" value="Chromosome"/>
</dbReference>
<evidence type="ECO:0000256" key="2">
    <source>
        <dbReference type="ARBA" id="ARBA00022676"/>
    </source>
</evidence>
<reference evidence="5 6" key="1">
    <citation type="submission" date="2017-03" db="EMBL/GenBank/DDBJ databases">
        <title>Complete genome sequence of Candidatus 'Thiodictyon syntrophicum' sp. nov. strain Cad16T, a photolithoautotroph purple sulfur bacterium isolated from an alpine meromictic lake.</title>
        <authorList>
            <person name="Luedin S.M."/>
            <person name="Pothier J.F."/>
            <person name="Danza F."/>
            <person name="Storelli N."/>
            <person name="Wittwer M."/>
            <person name="Tonolla M."/>
        </authorList>
    </citation>
    <scope>NUCLEOTIDE SEQUENCE [LARGE SCALE GENOMIC DNA]</scope>
    <source>
        <strain evidence="5 6">Cad16T</strain>
    </source>
</reference>
<proteinExistence type="inferred from homology"/>
<dbReference type="AlphaFoldDB" id="A0A2K8UGW6"/>
<feature type="domain" description="Diacylglycerol glucosyltransferase N-terminal" evidence="4">
    <location>
        <begin position="15"/>
        <end position="177"/>
    </location>
</feature>
<dbReference type="Gene3D" id="3.40.50.2000">
    <property type="entry name" value="Glycogen Phosphorylase B"/>
    <property type="match status" value="1"/>
</dbReference>
<sequence>MRTVDLIWFNAGGGHRAAAQALEQAIRDQRRPWQVRKINLMQVLDPNKRFLRVTGMEPEDLYNMRLATGFTLGLAQELKLFQGLIRLGHARLVRRLARHWQTTRPDLVVSLIPNFNRALHDSLALACPGVPFVTVLTDMADHPPHFWIEPDLAQHLVCGTDHAVAQALAAGCKPQRVHRSSGMILRPDFYAQRPIERTAERRRLGLDADTPTGLVLFGGTGSGAMLAIARRLPDTPLILLCGRNTKLAKALRDQPARAPRVVVGFTTEVARWMRLADFFIGKPGPGSLSEAVQQGLPVIVTRNPWTMPQERWNTQWVREHGLGVVHRSFWTVQAAVEEITRHLPDYQARVRRIDNSAVFEVPRILAGILAQAPTATRGERPVAMRAASG</sequence>
<keyword evidence="6" id="KW-1185">Reference proteome</keyword>
<dbReference type="EMBL" id="CP020370">
    <property type="protein sequence ID" value="AUB84826.1"/>
    <property type="molecule type" value="Genomic_DNA"/>
</dbReference>
<accession>A0A2K8UGW6</accession>
<evidence type="ECO:0000313" key="5">
    <source>
        <dbReference type="EMBL" id="AUB84826.1"/>
    </source>
</evidence>
<dbReference type="SUPFAM" id="SSF53756">
    <property type="entry name" value="UDP-Glycosyltransferase/glycogen phosphorylase"/>
    <property type="match status" value="1"/>
</dbReference>
<dbReference type="InterPro" id="IPR050519">
    <property type="entry name" value="Glycosyltransf_28_UgtP"/>
</dbReference>
<dbReference type="GO" id="GO:0016020">
    <property type="term" value="C:membrane"/>
    <property type="evidence" value="ECO:0007669"/>
    <property type="project" value="GOC"/>
</dbReference>
<evidence type="ECO:0000256" key="1">
    <source>
        <dbReference type="ARBA" id="ARBA00006962"/>
    </source>
</evidence>
<dbReference type="PANTHER" id="PTHR43025">
    <property type="entry name" value="MONOGALACTOSYLDIACYLGLYCEROL SYNTHASE"/>
    <property type="match status" value="1"/>
</dbReference>
<organism evidence="5 6">
    <name type="scientific">Candidatus Thiodictyon syntrophicum</name>
    <dbReference type="NCBI Taxonomy" id="1166950"/>
    <lineage>
        <taxon>Bacteria</taxon>
        <taxon>Pseudomonadati</taxon>
        <taxon>Pseudomonadota</taxon>
        <taxon>Gammaproteobacteria</taxon>
        <taxon>Chromatiales</taxon>
        <taxon>Chromatiaceae</taxon>
        <taxon>Thiodictyon</taxon>
    </lineage>
</organism>
<evidence type="ECO:0000259" key="4">
    <source>
        <dbReference type="Pfam" id="PF06925"/>
    </source>
</evidence>
<dbReference type="Pfam" id="PF06925">
    <property type="entry name" value="MGDG_synth"/>
    <property type="match status" value="1"/>
</dbReference>
<name>A0A2K8UGW6_9GAMM</name>
<evidence type="ECO:0000256" key="3">
    <source>
        <dbReference type="ARBA" id="ARBA00022679"/>
    </source>
</evidence>
<gene>
    <name evidence="5" type="ORF">THSYN_17615</name>
</gene>
<dbReference type="GO" id="GO:0016758">
    <property type="term" value="F:hexosyltransferase activity"/>
    <property type="evidence" value="ECO:0007669"/>
    <property type="project" value="InterPro"/>
</dbReference>
<keyword evidence="2" id="KW-0328">Glycosyltransferase</keyword>
<dbReference type="KEGG" id="tsy:THSYN_17615"/>
<dbReference type="GO" id="GO:0009247">
    <property type="term" value="P:glycolipid biosynthetic process"/>
    <property type="evidence" value="ECO:0007669"/>
    <property type="project" value="InterPro"/>
</dbReference>
<dbReference type="InterPro" id="IPR009695">
    <property type="entry name" value="Diacylglyc_glucosyltr_N"/>
</dbReference>
<dbReference type="PANTHER" id="PTHR43025:SF3">
    <property type="entry name" value="MONOGALACTOSYLDIACYLGLYCEROL SYNTHASE 1, CHLOROPLASTIC"/>
    <property type="match status" value="1"/>
</dbReference>
<comment type="similarity">
    <text evidence="1">Belongs to the glycosyltransferase 28 family.</text>
</comment>
<dbReference type="OrthoDB" id="9810950at2"/>
<protein>
    <submittedName>
        <fullName evidence="5">Galactosyldiacylglycerol synthase</fullName>
    </submittedName>
</protein>
<evidence type="ECO:0000313" key="6">
    <source>
        <dbReference type="Proteomes" id="UP000232638"/>
    </source>
</evidence>